<dbReference type="OrthoDB" id="92161at2759"/>
<dbReference type="PANTHER" id="PTHR42695:SF5">
    <property type="entry name" value="GLUTAMINE AMIDOTRANSFERASE YLR126C-RELATED"/>
    <property type="match status" value="1"/>
</dbReference>
<dbReference type="GO" id="GO:0005829">
    <property type="term" value="C:cytosol"/>
    <property type="evidence" value="ECO:0007669"/>
    <property type="project" value="TreeGrafter"/>
</dbReference>
<organism evidence="1 2">
    <name type="scientific">Coniophora puteana (strain RWD-64-598)</name>
    <name type="common">Brown rot fungus</name>
    <dbReference type="NCBI Taxonomy" id="741705"/>
    <lineage>
        <taxon>Eukaryota</taxon>
        <taxon>Fungi</taxon>
        <taxon>Dikarya</taxon>
        <taxon>Basidiomycota</taxon>
        <taxon>Agaricomycotina</taxon>
        <taxon>Agaricomycetes</taxon>
        <taxon>Agaricomycetidae</taxon>
        <taxon>Boletales</taxon>
        <taxon>Coniophorineae</taxon>
        <taxon>Coniophoraceae</taxon>
        <taxon>Coniophora</taxon>
    </lineage>
</organism>
<dbReference type="EMBL" id="JH711591">
    <property type="protein sequence ID" value="EIW74724.1"/>
    <property type="molecule type" value="Genomic_DNA"/>
</dbReference>
<evidence type="ECO:0000313" key="1">
    <source>
        <dbReference type="EMBL" id="EIW74724.1"/>
    </source>
</evidence>
<dbReference type="SUPFAM" id="SSF52317">
    <property type="entry name" value="Class I glutamine amidotransferase-like"/>
    <property type="match status" value="1"/>
</dbReference>
<dbReference type="KEGG" id="cput:CONPUDRAFT_170060"/>
<dbReference type="InterPro" id="IPR029062">
    <property type="entry name" value="Class_I_gatase-like"/>
</dbReference>
<dbReference type="Proteomes" id="UP000053558">
    <property type="component" value="Unassembled WGS sequence"/>
</dbReference>
<protein>
    <recommendedName>
        <fullName evidence="3">Class I glutamine amidotransferase-like protein</fullName>
    </recommendedName>
</protein>
<gene>
    <name evidence="1" type="ORF">CONPUDRAFT_170060</name>
</gene>
<keyword evidence="2" id="KW-1185">Reference proteome</keyword>
<accession>R7SI73</accession>
<dbReference type="PROSITE" id="PS51257">
    <property type="entry name" value="PROKAR_LIPOPROTEIN"/>
    <property type="match status" value="1"/>
</dbReference>
<dbReference type="AlphaFoldDB" id="R7SI73"/>
<dbReference type="GeneID" id="19206379"/>
<reference evidence="2" key="1">
    <citation type="journal article" date="2012" name="Science">
        <title>The Paleozoic origin of enzymatic lignin decomposition reconstructed from 31 fungal genomes.</title>
        <authorList>
            <person name="Floudas D."/>
            <person name="Binder M."/>
            <person name="Riley R."/>
            <person name="Barry K."/>
            <person name="Blanchette R.A."/>
            <person name="Henrissat B."/>
            <person name="Martinez A.T."/>
            <person name="Otillar R."/>
            <person name="Spatafora J.W."/>
            <person name="Yadav J.S."/>
            <person name="Aerts A."/>
            <person name="Benoit I."/>
            <person name="Boyd A."/>
            <person name="Carlson A."/>
            <person name="Copeland A."/>
            <person name="Coutinho P.M."/>
            <person name="de Vries R.P."/>
            <person name="Ferreira P."/>
            <person name="Findley K."/>
            <person name="Foster B."/>
            <person name="Gaskell J."/>
            <person name="Glotzer D."/>
            <person name="Gorecki P."/>
            <person name="Heitman J."/>
            <person name="Hesse C."/>
            <person name="Hori C."/>
            <person name="Igarashi K."/>
            <person name="Jurgens J.A."/>
            <person name="Kallen N."/>
            <person name="Kersten P."/>
            <person name="Kohler A."/>
            <person name="Kuees U."/>
            <person name="Kumar T.K.A."/>
            <person name="Kuo A."/>
            <person name="LaButti K."/>
            <person name="Larrondo L.F."/>
            <person name="Lindquist E."/>
            <person name="Ling A."/>
            <person name="Lombard V."/>
            <person name="Lucas S."/>
            <person name="Lundell T."/>
            <person name="Martin R."/>
            <person name="McLaughlin D.J."/>
            <person name="Morgenstern I."/>
            <person name="Morin E."/>
            <person name="Murat C."/>
            <person name="Nagy L.G."/>
            <person name="Nolan M."/>
            <person name="Ohm R.A."/>
            <person name="Patyshakuliyeva A."/>
            <person name="Rokas A."/>
            <person name="Ruiz-Duenas F.J."/>
            <person name="Sabat G."/>
            <person name="Salamov A."/>
            <person name="Samejima M."/>
            <person name="Schmutz J."/>
            <person name="Slot J.C."/>
            <person name="St John F."/>
            <person name="Stenlid J."/>
            <person name="Sun H."/>
            <person name="Sun S."/>
            <person name="Syed K."/>
            <person name="Tsang A."/>
            <person name="Wiebenga A."/>
            <person name="Young D."/>
            <person name="Pisabarro A."/>
            <person name="Eastwood D.C."/>
            <person name="Martin F."/>
            <person name="Cullen D."/>
            <person name="Grigoriev I.V."/>
            <person name="Hibbett D.S."/>
        </authorList>
    </citation>
    <scope>NUCLEOTIDE SEQUENCE [LARGE SCALE GENOMIC DNA]</scope>
    <source>
        <strain evidence="2">RWD-64-598 SS2</strain>
    </source>
</reference>
<dbReference type="GO" id="GO:0005634">
    <property type="term" value="C:nucleus"/>
    <property type="evidence" value="ECO:0007669"/>
    <property type="project" value="TreeGrafter"/>
</dbReference>
<dbReference type="Gene3D" id="3.40.50.880">
    <property type="match status" value="1"/>
</dbReference>
<proteinExistence type="predicted"/>
<dbReference type="RefSeq" id="XP_007775313.1">
    <property type="nucleotide sequence ID" value="XM_007777123.1"/>
</dbReference>
<evidence type="ECO:0008006" key="3">
    <source>
        <dbReference type="Google" id="ProtNLM"/>
    </source>
</evidence>
<evidence type="ECO:0000313" key="2">
    <source>
        <dbReference type="Proteomes" id="UP000053558"/>
    </source>
</evidence>
<dbReference type="InterPro" id="IPR044992">
    <property type="entry name" value="ChyE-like"/>
</dbReference>
<dbReference type="PANTHER" id="PTHR42695">
    <property type="entry name" value="GLUTAMINE AMIDOTRANSFERASE YLR126C-RELATED"/>
    <property type="match status" value="1"/>
</dbReference>
<sequence length="381" mass="41871">MPSSKPTPLQIAVFACGPVTPAQAKAASLSEGVQGTQELFSNFISDYCFKGANPYNSGGNVINPELAKITDGLQFSVWDVLGGEPCDVDEKRTFIDDDPRFPSEAILNTIDVIIISGSEASVRYWKTDSSDPSKITPDGKPVWEGKIKRLQKYLRYVIDQTDRGEKDTRVFASCFGHQILSFSCGNAVGLNPKGWEVGPTRIRLNDLGKSVFKGSQGFLTLQEIHRDYVCLNSNAGGGEYEGGPPRSEEDVVIDDSIDRVVGLDCWGKSDLTPNQGMIKFLGTQKPKEALKSAKNYFEALEKAHIFTTQGHPEFNRESMADLIQECLETADNKGGIPKDVADAALKENDRKDIEISYESIALVWWLMLKGAYEAKNGKIAL</sequence>
<name>R7SI73_CONPW</name>